<dbReference type="PIRSF" id="PIRSF002129">
    <property type="entry name" value="Ribosom_S6_euk"/>
    <property type="match status" value="1"/>
</dbReference>
<dbReference type="STRING" id="50429.A0A2B4T0W8"/>
<gene>
    <name evidence="6" type="primary">RPS6</name>
    <name evidence="6" type="ORF">AWC38_SpisGene183</name>
</gene>
<evidence type="ECO:0000256" key="2">
    <source>
        <dbReference type="ARBA" id="ARBA00022980"/>
    </source>
</evidence>
<dbReference type="GO" id="GO:0003735">
    <property type="term" value="F:structural constituent of ribosome"/>
    <property type="evidence" value="ECO:0007669"/>
    <property type="project" value="InterPro"/>
</dbReference>
<evidence type="ECO:0000256" key="5">
    <source>
        <dbReference type="SAM" id="MobiDB-lite"/>
    </source>
</evidence>
<reference evidence="7" key="1">
    <citation type="journal article" date="2017" name="bioRxiv">
        <title>Comparative analysis of the genomes of Stylophora pistillata and Acropora digitifera provides evidence for extensive differences between species of corals.</title>
        <authorList>
            <person name="Voolstra C.R."/>
            <person name="Li Y."/>
            <person name="Liew Y.J."/>
            <person name="Baumgarten S."/>
            <person name="Zoccola D."/>
            <person name="Flot J.-F."/>
            <person name="Tambutte S."/>
            <person name="Allemand D."/>
            <person name="Aranda M."/>
        </authorList>
    </citation>
    <scope>NUCLEOTIDE SEQUENCE [LARGE SCALE GENOMIC DNA]</scope>
</reference>
<dbReference type="PANTHER" id="PTHR11502">
    <property type="entry name" value="40S RIBOSOMAL PROTEIN S6"/>
    <property type="match status" value="1"/>
</dbReference>
<dbReference type="GO" id="GO:1990904">
    <property type="term" value="C:ribonucleoprotein complex"/>
    <property type="evidence" value="ECO:0007669"/>
    <property type="project" value="UniProtKB-KW"/>
</dbReference>
<evidence type="ECO:0000313" key="6">
    <source>
        <dbReference type="EMBL" id="PFX34973.1"/>
    </source>
</evidence>
<dbReference type="GO" id="GO:0006412">
    <property type="term" value="P:translation"/>
    <property type="evidence" value="ECO:0007669"/>
    <property type="project" value="InterPro"/>
</dbReference>
<dbReference type="Pfam" id="PF01092">
    <property type="entry name" value="Ribosomal_S6e"/>
    <property type="match status" value="1"/>
</dbReference>
<keyword evidence="2 4" id="KW-0689">Ribosomal protein</keyword>
<dbReference type="Proteomes" id="UP000225706">
    <property type="component" value="Unassembled WGS sequence"/>
</dbReference>
<dbReference type="OrthoDB" id="10260596at2759"/>
<feature type="compositionally biased region" description="Basic and acidic residues" evidence="5">
    <location>
        <begin position="237"/>
        <end position="246"/>
    </location>
</feature>
<dbReference type="InterPro" id="IPR014401">
    <property type="entry name" value="Ribosomal_eS6-like"/>
</dbReference>
<keyword evidence="3 4" id="KW-0687">Ribonucleoprotein</keyword>
<dbReference type="AlphaFoldDB" id="A0A2B4T0W8"/>
<evidence type="ECO:0000256" key="4">
    <source>
        <dbReference type="PIRNR" id="PIRNR002129"/>
    </source>
</evidence>
<dbReference type="EMBL" id="LSMT01000001">
    <property type="protein sequence ID" value="PFX34973.1"/>
    <property type="molecule type" value="Genomic_DNA"/>
</dbReference>
<comment type="caution">
    <text evidence="6">The sequence shown here is derived from an EMBL/GenBank/DDBJ whole genome shotgun (WGS) entry which is preliminary data.</text>
</comment>
<protein>
    <recommendedName>
        <fullName evidence="4">40S ribosomal protein S6</fullName>
    </recommendedName>
</protein>
<name>A0A2B4T0W8_STYPI</name>
<evidence type="ECO:0000256" key="1">
    <source>
        <dbReference type="ARBA" id="ARBA00009312"/>
    </source>
</evidence>
<proteinExistence type="inferred from homology"/>
<feature type="region of interest" description="Disordered" evidence="5">
    <location>
        <begin position="218"/>
        <end position="246"/>
    </location>
</feature>
<dbReference type="GO" id="GO:0005840">
    <property type="term" value="C:ribosome"/>
    <property type="evidence" value="ECO:0007669"/>
    <property type="project" value="UniProtKB-KW"/>
</dbReference>
<evidence type="ECO:0000313" key="7">
    <source>
        <dbReference type="Proteomes" id="UP000225706"/>
    </source>
</evidence>
<evidence type="ECO:0000256" key="3">
    <source>
        <dbReference type="ARBA" id="ARBA00023274"/>
    </source>
</evidence>
<dbReference type="SMART" id="SM01405">
    <property type="entry name" value="Ribosomal_S6e"/>
    <property type="match status" value="1"/>
</dbReference>
<keyword evidence="7" id="KW-1185">Reference proteome</keyword>
<comment type="similarity">
    <text evidence="1 4">Belongs to the eukaryotic ribosomal protein eS6 family.</text>
</comment>
<dbReference type="InterPro" id="IPR001377">
    <property type="entry name" value="Ribosomal_eS6"/>
</dbReference>
<feature type="compositionally biased region" description="Basic residues" evidence="5">
    <location>
        <begin position="227"/>
        <end position="236"/>
    </location>
</feature>
<sequence length="246" mass="28266">MKLNISYPATGCQKLIEVDDERKLRNFYEKRISAECSAECLGEEWKGYVVRISGGNDKQGFSMKQGVMTNGRVRLLLAKGHSCYRPRRTGERKRKSVRGCIVDAQLSVLNLVIIKKGENDIPGLTDTTVPRRLGPKRVGKIRKMFNLSKEDDVRQYVIRRTLPEKEGKKTRTKAPKIQRLVTPVVLQRKRKILALKKMRAQKAKQEYADYTKLLAKRAKEAKEKRHEMLKKKRASSSHRESVSSAK</sequence>
<organism evidence="6 7">
    <name type="scientific">Stylophora pistillata</name>
    <name type="common">Smooth cauliflower coral</name>
    <dbReference type="NCBI Taxonomy" id="50429"/>
    <lineage>
        <taxon>Eukaryota</taxon>
        <taxon>Metazoa</taxon>
        <taxon>Cnidaria</taxon>
        <taxon>Anthozoa</taxon>
        <taxon>Hexacorallia</taxon>
        <taxon>Scleractinia</taxon>
        <taxon>Astrocoeniina</taxon>
        <taxon>Pocilloporidae</taxon>
        <taxon>Stylophora</taxon>
    </lineage>
</organism>
<accession>A0A2B4T0W8</accession>
<dbReference type="Gene3D" id="1.20.5.2650">
    <property type="match status" value="1"/>
</dbReference>